<protein>
    <recommendedName>
        <fullName evidence="3 10">Thymidylate kinase</fullName>
        <ecNumber evidence="2 10">2.7.4.9</ecNumber>
    </recommendedName>
    <alternativeName>
        <fullName evidence="10">dTMP kinase</fullName>
    </alternativeName>
</protein>
<keyword evidence="4 10" id="KW-0808">Transferase</keyword>
<keyword evidence="6 10" id="KW-0547">Nucleotide-binding</keyword>
<dbReference type="GO" id="GO:0006235">
    <property type="term" value="P:dTTP biosynthetic process"/>
    <property type="evidence" value="ECO:0007669"/>
    <property type="project" value="UniProtKB-UniRule"/>
</dbReference>
<name>A0A0F6QXC6_9CORY</name>
<keyword evidence="5 10" id="KW-0545">Nucleotide biosynthesis</keyword>
<dbReference type="InterPro" id="IPR027417">
    <property type="entry name" value="P-loop_NTPase"/>
</dbReference>
<accession>A0A0F6QXC6</accession>
<evidence type="ECO:0000256" key="5">
    <source>
        <dbReference type="ARBA" id="ARBA00022727"/>
    </source>
</evidence>
<evidence type="ECO:0000256" key="3">
    <source>
        <dbReference type="ARBA" id="ARBA00017144"/>
    </source>
</evidence>
<sequence>MLVSIEGIDGAGKNTLVNRLRTELDREFPVLSFPRYADSIHAQLAQEALYGRMGDMTDSAYAMATLFALDRHGVREQLAAAAAQPDILLLDRYVASNAAYSAARLGDDAVMDWVYDLEFGKLSLPKPRLQVFLDTAVEVAADRAEQRAAADATRELDRYERDADLQANTAAAYRRLAEREWAGQWIATADTDRIIQVIKELIGK</sequence>
<evidence type="ECO:0000256" key="2">
    <source>
        <dbReference type="ARBA" id="ARBA00012980"/>
    </source>
</evidence>
<dbReference type="SUPFAM" id="SSF52540">
    <property type="entry name" value="P-loop containing nucleoside triphosphate hydrolases"/>
    <property type="match status" value="1"/>
</dbReference>
<dbReference type="AlphaFoldDB" id="A0A0F6QXC6"/>
<dbReference type="HAMAP" id="MF_00165">
    <property type="entry name" value="Thymidylate_kinase"/>
    <property type="match status" value="1"/>
</dbReference>
<dbReference type="Proteomes" id="UP000033566">
    <property type="component" value="Chromosome"/>
</dbReference>
<dbReference type="EMBL" id="CP011311">
    <property type="protein sequence ID" value="AKE38608.1"/>
    <property type="molecule type" value="Genomic_DNA"/>
</dbReference>
<dbReference type="HOGENOM" id="CLU_049131_1_0_11"/>
<evidence type="ECO:0000256" key="9">
    <source>
        <dbReference type="ARBA" id="ARBA00048743"/>
    </source>
</evidence>
<comment type="similarity">
    <text evidence="1 10">Belongs to the thymidylate kinase family.</text>
</comment>
<evidence type="ECO:0000313" key="11">
    <source>
        <dbReference type="EMBL" id="AKE38608.1"/>
    </source>
</evidence>
<comment type="caution">
    <text evidence="10">Lacks conserved residue(s) required for the propagation of feature annotation.</text>
</comment>
<gene>
    <name evidence="10" type="primary">tmk</name>
    <name evidence="11" type="ORF">UL81_03135</name>
</gene>
<organism evidence="11 12">
    <name type="scientific">Corynebacterium camporealensis</name>
    <dbReference type="NCBI Taxonomy" id="161896"/>
    <lineage>
        <taxon>Bacteria</taxon>
        <taxon>Bacillati</taxon>
        <taxon>Actinomycetota</taxon>
        <taxon>Actinomycetes</taxon>
        <taxon>Mycobacteriales</taxon>
        <taxon>Corynebacteriaceae</taxon>
        <taxon>Corynebacterium</taxon>
    </lineage>
</organism>
<comment type="function">
    <text evidence="10">Phosphorylation of dTMP to form dTDP in both de novo and salvage pathways of dTTP synthesis.</text>
</comment>
<dbReference type="Pfam" id="PF02223">
    <property type="entry name" value="Thymidylate_kin"/>
    <property type="match status" value="1"/>
</dbReference>
<evidence type="ECO:0000256" key="10">
    <source>
        <dbReference type="HAMAP-Rule" id="MF_00165"/>
    </source>
</evidence>
<dbReference type="GO" id="GO:0005524">
    <property type="term" value="F:ATP binding"/>
    <property type="evidence" value="ECO:0007669"/>
    <property type="project" value="UniProtKB-UniRule"/>
</dbReference>
<evidence type="ECO:0000256" key="4">
    <source>
        <dbReference type="ARBA" id="ARBA00022679"/>
    </source>
</evidence>
<evidence type="ECO:0000256" key="1">
    <source>
        <dbReference type="ARBA" id="ARBA00009776"/>
    </source>
</evidence>
<dbReference type="InterPro" id="IPR018095">
    <property type="entry name" value="Thymidylate_kin_CS"/>
</dbReference>
<evidence type="ECO:0000313" key="12">
    <source>
        <dbReference type="Proteomes" id="UP000033566"/>
    </source>
</evidence>
<dbReference type="InterPro" id="IPR018094">
    <property type="entry name" value="Thymidylate_kinase"/>
</dbReference>
<dbReference type="PANTHER" id="PTHR10344">
    <property type="entry name" value="THYMIDYLATE KINASE"/>
    <property type="match status" value="1"/>
</dbReference>
<dbReference type="KEGG" id="ccj:UL81_03135"/>
<dbReference type="GO" id="GO:0004798">
    <property type="term" value="F:dTMP kinase activity"/>
    <property type="evidence" value="ECO:0007669"/>
    <property type="project" value="UniProtKB-UniRule"/>
</dbReference>
<reference evidence="11 12" key="1">
    <citation type="journal article" date="2015" name="Genome Announc.">
        <title>Complete Genome Sequence of Corynebacterium camporealensis DSM 44610, Isolated from the Milk of a Manchega Sheep with Subclinical Mastitis.</title>
        <authorList>
            <person name="Ruckert C."/>
            <person name="Albersmeier A."/>
            <person name="Winkler A."/>
            <person name="Tauch A."/>
        </authorList>
    </citation>
    <scope>NUCLEOTIDE SEQUENCE [LARGE SCALE GENOMIC DNA]</scope>
    <source>
        <strain evidence="11 12">DSM 44610</strain>
    </source>
</reference>
<dbReference type="GO" id="GO:0006227">
    <property type="term" value="P:dUDP biosynthetic process"/>
    <property type="evidence" value="ECO:0007669"/>
    <property type="project" value="TreeGrafter"/>
</dbReference>
<dbReference type="RefSeq" id="WP_035106878.1">
    <property type="nucleotide sequence ID" value="NZ_CP011311.1"/>
</dbReference>
<dbReference type="Gene3D" id="3.40.50.300">
    <property type="entry name" value="P-loop containing nucleotide triphosphate hydrolases"/>
    <property type="match status" value="1"/>
</dbReference>
<proteinExistence type="inferred from homology"/>
<dbReference type="GO" id="GO:0005829">
    <property type="term" value="C:cytosol"/>
    <property type="evidence" value="ECO:0007669"/>
    <property type="project" value="TreeGrafter"/>
</dbReference>
<dbReference type="PATRIC" id="fig|161896.4.peg.618"/>
<dbReference type="PANTHER" id="PTHR10344:SF4">
    <property type="entry name" value="UMP-CMP KINASE 2, MITOCHONDRIAL"/>
    <property type="match status" value="1"/>
</dbReference>
<dbReference type="EC" id="2.7.4.9" evidence="2 10"/>
<comment type="catalytic activity">
    <reaction evidence="9 10">
        <text>dTMP + ATP = dTDP + ADP</text>
        <dbReference type="Rhea" id="RHEA:13517"/>
        <dbReference type="ChEBI" id="CHEBI:30616"/>
        <dbReference type="ChEBI" id="CHEBI:58369"/>
        <dbReference type="ChEBI" id="CHEBI:63528"/>
        <dbReference type="ChEBI" id="CHEBI:456216"/>
        <dbReference type="EC" id="2.7.4.9"/>
    </reaction>
</comment>
<dbReference type="STRING" id="161896.UL81_03135"/>
<evidence type="ECO:0000256" key="8">
    <source>
        <dbReference type="ARBA" id="ARBA00022840"/>
    </source>
</evidence>
<dbReference type="PROSITE" id="PS01331">
    <property type="entry name" value="THYMIDYLATE_KINASE"/>
    <property type="match status" value="1"/>
</dbReference>
<dbReference type="NCBIfam" id="NF005923">
    <property type="entry name" value="PRK07933.1"/>
    <property type="match status" value="1"/>
</dbReference>
<keyword evidence="12" id="KW-1185">Reference proteome</keyword>
<evidence type="ECO:0000256" key="6">
    <source>
        <dbReference type="ARBA" id="ARBA00022741"/>
    </source>
</evidence>
<keyword evidence="7 10" id="KW-0418">Kinase</keyword>
<keyword evidence="8 10" id="KW-0067">ATP-binding</keyword>
<evidence type="ECO:0000256" key="7">
    <source>
        <dbReference type="ARBA" id="ARBA00022777"/>
    </source>
</evidence>
<dbReference type="InterPro" id="IPR039430">
    <property type="entry name" value="Thymidylate_kin-like_dom"/>
</dbReference>
<dbReference type="CDD" id="cd01672">
    <property type="entry name" value="TMPK"/>
    <property type="match status" value="1"/>
</dbReference>
<dbReference type="OrthoDB" id="9774907at2"/>
<dbReference type="GO" id="GO:0006233">
    <property type="term" value="P:dTDP biosynthetic process"/>
    <property type="evidence" value="ECO:0007669"/>
    <property type="project" value="InterPro"/>
</dbReference>